<gene>
    <name evidence="1" type="ORF">HAD_16677</name>
</gene>
<dbReference type="STRING" id="1280949.HAD_16677"/>
<dbReference type="InterPro" id="IPR014710">
    <property type="entry name" value="RmlC-like_jellyroll"/>
</dbReference>
<dbReference type="InterPro" id="IPR011051">
    <property type="entry name" value="RmlC_Cupin_sf"/>
</dbReference>
<reference evidence="1 2" key="1">
    <citation type="journal article" date="2014" name="Antonie Van Leeuwenhoek">
        <title>Hyphomonas beringensis sp. nov. and Hyphomonas chukchiensis sp. nov., isolated from surface seawater of the Bering Sea and Chukchi Sea.</title>
        <authorList>
            <person name="Li C."/>
            <person name="Lai Q."/>
            <person name="Li G."/>
            <person name="Dong C."/>
            <person name="Wang J."/>
            <person name="Liao Y."/>
            <person name="Shao Z."/>
        </authorList>
    </citation>
    <scope>NUCLEOTIDE SEQUENCE [LARGE SCALE GENOMIC DNA]</scope>
    <source>
        <strain evidence="1 2">MHS-3</strain>
    </source>
</reference>
<evidence type="ECO:0000313" key="1">
    <source>
        <dbReference type="EMBL" id="KCZ82715.1"/>
    </source>
</evidence>
<accession>A0A069E0E1</accession>
<dbReference type="RefSeq" id="WP_035573842.1">
    <property type="nucleotide sequence ID" value="NZ_ARYH01000004.1"/>
</dbReference>
<evidence type="ECO:0000313" key="2">
    <source>
        <dbReference type="Proteomes" id="UP000027446"/>
    </source>
</evidence>
<sequence length="176" mass="19441">MFDVSTFVSDCRDAVSADPTHRTVLEVMEAAFHDPDAVLAAVGEPAGAGIDVLHRSDTLTVLNVIWGAHATLMPHNHEMWAIIGIYTGREDNIFWRRLKDDSSRVEAAGARTLLKGDVAPLGKDIIHSVTNPLGRPTGAIHVYGGDFFAQPRSEWDEENLTERPYDIEKVKAFFNT</sequence>
<protein>
    <submittedName>
        <fullName evidence="1">Metal-dependent protein of the double-stranded beta helix superfamily-like protein</fullName>
    </submittedName>
</protein>
<proteinExistence type="predicted"/>
<dbReference type="SUPFAM" id="SSF51182">
    <property type="entry name" value="RmlC-like cupins"/>
    <property type="match status" value="1"/>
</dbReference>
<organism evidence="1 2">
    <name type="scientific">Hyphomonas adhaerens MHS-3</name>
    <dbReference type="NCBI Taxonomy" id="1280949"/>
    <lineage>
        <taxon>Bacteria</taxon>
        <taxon>Pseudomonadati</taxon>
        <taxon>Pseudomonadota</taxon>
        <taxon>Alphaproteobacteria</taxon>
        <taxon>Hyphomonadales</taxon>
        <taxon>Hyphomonadaceae</taxon>
        <taxon>Hyphomonas</taxon>
    </lineage>
</organism>
<comment type="caution">
    <text evidence="1">The sequence shown here is derived from an EMBL/GenBank/DDBJ whole genome shotgun (WGS) entry which is preliminary data.</text>
</comment>
<dbReference type="Proteomes" id="UP000027446">
    <property type="component" value="Unassembled WGS sequence"/>
</dbReference>
<dbReference type="EMBL" id="ARYH01000004">
    <property type="protein sequence ID" value="KCZ82715.1"/>
    <property type="molecule type" value="Genomic_DNA"/>
</dbReference>
<dbReference type="Gene3D" id="2.60.120.10">
    <property type="entry name" value="Jelly Rolls"/>
    <property type="match status" value="1"/>
</dbReference>
<name>A0A069E0E1_9PROT</name>
<keyword evidence="2" id="KW-1185">Reference proteome</keyword>
<dbReference type="PATRIC" id="fig|1280949.3.peg.3384"/>
<dbReference type="AlphaFoldDB" id="A0A069E0E1"/>
<dbReference type="OrthoDB" id="7059163at2"/>
<dbReference type="eggNOG" id="COG5553">
    <property type="taxonomic scope" value="Bacteria"/>
</dbReference>